<evidence type="ECO:0000313" key="3">
    <source>
        <dbReference type="Proteomes" id="UP000320176"/>
    </source>
</evidence>
<name>A0A5C6B7Z3_9BACT</name>
<gene>
    <name evidence="2" type="ORF">Pla52n_01140</name>
</gene>
<protein>
    <submittedName>
        <fullName evidence="2">Uncharacterized protein</fullName>
    </submittedName>
</protein>
<organism evidence="2 3">
    <name type="scientific">Stieleria varia</name>
    <dbReference type="NCBI Taxonomy" id="2528005"/>
    <lineage>
        <taxon>Bacteria</taxon>
        <taxon>Pseudomonadati</taxon>
        <taxon>Planctomycetota</taxon>
        <taxon>Planctomycetia</taxon>
        <taxon>Pirellulales</taxon>
        <taxon>Pirellulaceae</taxon>
        <taxon>Stieleria</taxon>
    </lineage>
</organism>
<keyword evidence="3" id="KW-1185">Reference proteome</keyword>
<reference evidence="2 3" key="1">
    <citation type="submission" date="2019-02" db="EMBL/GenBank/DDBJ databases">
        <title>Deep-cultivation of Planctomycetes and their phenomic and genomic characterization uncovers novel biology.</title>
        <authorList>
            <person name="Wiegand S."/>
            <person name="Jogler M."/>
            <person name="Boedeker C."/>
            <person name="Pinto D."/>
            <person name="Vollmers J."/>
            <person name="Rivas-Marin E."/>
            <person name="Kohn T."/>
            <person name="Peeters S.H."/>
            <person name="Heuer A."/>
            <person name="Rast P."/>
            <person name="Oberbeckmann S."/>
            <person name="Bunk B."/>
            <person name="Jeske O."/>
            <person name="Meyerdierks A."/>
            <person name="Storesund J.E."/>
            <person name="Kallscheuer N."/>
            <person name="Luecker S."/>
            <person name="Lage O.M."/>
            <person name="Pohl T."/>
            <person name="Merkel B.J."/>
            <person name="Hornburger P."/>
            <person name="Mueller R.-W."/>
            <person name="Bruemmer F."/>
            <person name="Labrenz M."/>
            <person name="Spormann A.M."/>
            <person name="Op Den Camp H."/>
            <person name="Overmann J."/>
            <person name="Amann R."/>
            <person name="Jetten M.S.M."/>
            <person name="Mascher T."/>
            <person name="Medema M.H."/>
            <person name="Devos D.P."/>
            <person name="Kaster A.-K."/>
            <person name="Ovreas L."/>
            <person name="Rohde M."/>
            <person name="Galperin M.Y."/>
            <person name="Jogler C."/>
        </authorList>
    </citation>
    <scope>NUCLEOTIDE SEQUENCE [LARGE SCALE GENOMIC DNA]</scope>
    <source>
        <strain evidence="2 3">Pla52n</strain>
    </source>
</reference>
<dbReference type="EMBL" id="SJPN01000001">
    <property type="protein sequence ID" value="TWU07541.1"/>
    <property type="molecule type" value="Genomic_DNA"/>
</dbReference>
<proteinExistence type="predicted"/>
<comment type="caution">
    <text evidence="2">The sequence shown here is derived from an EMBL/GenBank/DDBJ whole genome shotgun (WGS) entry which is preliminary data.</text>
</comment>
<evidence type="ECO:0000256" key="1">
    <source>
        <dbReference type="SAM" id="MobiDB-lite"/>
    </source>
</evidence>
<dbReference type="Proteomes" id="UP000320176">
    <property type="component" value="Unassembled WGS sequence"/>
</dbReference>
<feature type="region of interest" description="Disordered" evidence="1">
    <location>
        <begin position="1"/>
        <end position="21"/>
    </location>
</feature>
<evidence type="ECO:0000313" key="2">
    <source>
        <dbReference type="EMBL" id="TWU07541.1"/>
    </source>
</evidence>
<accession>A0A5C6B7Z3</accession>
<dbReference type="AlphaFoldDB" id="A0A5C6B7Z3"/>
<feature type="compositionally biased region" description="Polar residues" evidence="1">
    <location>
        <begin position="1"/>
        <end position="20"/>
    </location>
</feature>
<sequence>MVNPPSNLQASPAAGETSSPIDARFSLDDRMVIKCVWPS</sequence>